<sequence>MEVLLLKSSACLLALIAFYKVFLERTSNHQFKRFYLLSVVLVSIGIPLITFIEYIEPQFILNDFNATTYLTNDVTELQEVPINYLSIVLWSLYGLGVVLFSIRFGYNLTQTYLKIKKNPKLKTSNFIGVLLKDLVIPHTFFNYIFLNKNKFENKEIPSEVLLHEQTHAKQKHSLDVLFIEVLQIAFWFNPLIYILKKDIKLNHEFLADQAVINQGINTANYQELLLEFSSNSSINQLANAINYSLIKKRFTVMKTKTSKQSLWLRSLLLLPLLAILIFGFSTTKKVEKELASKVVITNDNHQTDIPILDLKQNPFSLTLNGKETSLESLNEDFFNLTNGEKSNLKVNSDDEHIDYKLLEKIGDALKPNLENIILDSVLYIKDNKTDIEQKNAERQETLPMFGNSVFKGEPIHADRTFIINAKVATTTHDDIKSFKVKFPKKPTLTIKGNKLNDEAIKFLYESKHGEIIQIFDIKIDKQKLSPILISLVNKRDEKKYGKVIKGEESNIPPPPPPIPANATAEQKVKYQKIHEEYNRKYEIKNGEVSKRLPPPPPPIPANATPEQKKRYEAARIEYSKKVEMREHLMARRASEMKKRELAEKEHERRMVDKESKMVKREAEMAEREAKMIARKQEREQVVQERRLLMEKRKAELPPPPPPPKSPLDHVIDMTKKGATFFYEGKKISSDEAIKLLKENNNINISSKNSNGKNPTVHLSTEPIKN</sequence>
<gene>
    <name evidence="4" type="ORF">ACFS5M_04380</name>
</gene>
<feature type="transmembrane region" description="Helical" evidence="2">
    <location>
        <begin position="34"/>
        <end position="55"/>
    </location>
</feature>
<dbReference type="CDD" id="cd07341">
    <property type="entry name" value="M56_BlaR1_MecR1_like"/>
    <property type="match status" value="1"/>
</dbReference>
<evidence type="ECO:0000256" key="1">
    <source>
        <dbReference type="SAM" id="MobiDB-lite"/>
    </source>
</evidence>
<dbReference type="PANTHER" id="PTHR34978">
    <property type="entry name" value="POSSIBLE SENSOR-TRANSDUCER PROTEIN BLAR"/>
    <property type="match status" value="1"/>
</dbReference>
<evidence type="ECO:0000256" key="2">
    <source>
        <dbReference type="SAM" id="Phobius"/>
    </source>
</evidence>
<reference evidence="5" key="1">
    <citation type="journal article" date="2019" name="Int. J. Syst. Evol. Microbiol.">
        <title>The Global Catalogue of Microorganisms (GCM) 10K type strain sequencing project: providing services to taxonomists for standard genome sequencing and annotation.</title>
        <authorList>
            <consortium name="The Broad Institute Genomics Platform"/>
            <consortium name="The Broad Institute Genome Sequencing Center for Infectious Disease"/>
            <person name="Wu L."/>
            <person name="Ma J."/>
        </authorList>
    </citation>
    <scope>NUCLEOTIDE SEQUENCE [LARGE SCALE GENOMIC DNA]</scope>
    <source>
        <strain evidence="5">KCTC 32141</strain>
    </source>
</reference>
<feature type="domain" description="Peptidase M56" evidence="3">
    <location>
        <begin position="113"/>
        <end position="251"/>
    </location>
</feature>
<feature type="transmembrane region" description="Helical" evidence="2">
    <location>
        <begin position="6"/>
        <end position="22"/>
    </location>
</feature>
<feature type="region of interest" description="Disordered" evidence="1">
    <location>
        <begin position="698"/>
        <end position="721"/>
    </location>
</feature>
<feature type="transmembrane region" description="Helical" evidence="2">
    <location>
        <begin position="126"/>
        <end position="145"/>
    </location>
</feature>
<dbReference type="Pfam" id="PF05569">
    <property type="entry name" value="Peptidase_M56"/>
    <property type="match status" value="1"/>
</dbReference>
<feature type="region of interest" description="Disordered" evidence="1">
    <location>
        <begin position="589"/>
        <end position="619"/>
    </location>
</feature>
<comment type="caution">
    <text evidence="4">The sequence shown here is derived from an EMBL/GenBank/DDBJ whole genome shotgun (WGS) entry which is preliminary data.</text>
</comment>
<accession>A0ABW5WK88</accession>
<feature type="transmembrane region" description="Helical" evidence="2">
    <location>
        <begin position="84"/>
        <end position="106"/>
    </location>
</feature>
<evidence type="ECO:0000259" key="3">
    <source>
        <dbReference type="Pfam" id="PF05569"/>
    </source>
</evidence>
<keyword evidence="2" id="KW-0812">Transmembrane</keyword>
<proteinExistence type="predicted"/>
<feature type="region of interest" description="Disordered" evidence="1">
    <location>
        <begin position="543"/>
        <end position="565"/>
    </location>
</feature>
<keyword evidence="2" id="KW-0472">Membrane</keyword>
<feature type="transmembrane region" description="Helical" evidence="2">
    <location>
        <begin position="176"/>
        <end position="195"/>
    </location>
</feature>
<evidence type="ECO:0000313" key="5">
    <source>
        <dbReference type="Proteomes" id="UP001597533"/>
    </source>
</evidence>
<feature type="transmembrane region" description="Helical" evidence="2">
    <location>
        <begin position="262"/>
        <end position="280"/>
    </location>
</feature>
<evidence type="ECO:0000313" key="4">
    <source>
        <dbReference type="EMBL" id="MFD2822894.1"/>
    </source>
</evidence>
<keyword evidence="2" id="KW-1133">Transmembrane helix</keyword>
<organism evidence="4 5">
    <name type="scientific">Lacinutrix iliipiscaria</name>
    <dbReference type="NCBI Taxonomy" id="1230532"/>
    <lineage>
        <taxon>Bacteria</taxon>
        <taxon>Pseudomonadati</taxon>
        <taxon>Bacteroidota</taxon>
        <taxon>Flavobacteriia</taxon>
        <taxon>Flavobacteriales</taxon>
        <taxon>Flavobacteriaceae</taxon>
        <taxon>Lacinutrix</taxon>
    </lineage>
</organism>
<keyword evidence="5" id="KW-1185">Reference proteome</keyword>
<protein>
    <submittedName>
        <fullName evidence="4">M56 family metallopeptidase</fullName>
    </submittedName>
</protein>
<dbReference type="Proteomes" id="UP001597533">
    <property type="component" value="Unassembled WGS sequence"/>
</dbReference>
<dbReference type="RefSeq" id="WP_183486193.1">
    <property type="nucleotide sequence ID" value="NZ_JBHUOV010000001.1"/>
</dbReference>
<name>A0ABW5WK88_9FLAO</name>
<dbReference type="PANTHER" id="PTHR34978:SF3">
    <property type="entry name" value="SLR0241 PROTEIN"/>
    <property type="match status" value="1"/>
</dbReference>
<feature type="compositionally biased region" description="Low complexity" evidence="1">
    <location>
        <begin position="698"/>
        <end position="709"/>
    </location>
</feature>
<dbReference type="InterPro" id="IPR052173">
    <property type="entry name" value="Beta-lactam_resp_regulator"/>
</dbReference>
<dbReference type="EMBL" id="JBHUOV010000001">
    <property type="protein sequence ID" value="MFD2822894.1"/>
    <property type="molecule type" value="Genomic_DNA"/>
</dbReference>
<dbReference type="InterPro" id="IPR008756">
    <property type="entry name" value="Peptidase_M56"/>
</dbReference>